<dbReference type="PRINTS" id="PR00260">
    <property type="entry name" value="CHEMTRNSDUCR"/>
</dbReference>
<dbReference type="PROSITE" id="PS50885">
    <property type="entry name" value="HAMP"/>
    <property type="match status" value="2"/>
</dbReference>
<feature type="coiled-coil region" evidence="5">
    <location>
        <begin position="423"/>
        <end position="450"/>
    </location>
</feature>
<dbReference type="Pfam" id="PF00015">
    <property type="entry name" value="MCPsignal"/>
    <property type="match status" value="1"/>
</dbReference>
<comment type="similarity">
    <text evidence="3">Belongs to the methyl-accepting chemotaxis (MCP) protein family.</text>
</comment>
<dbReference type="SMART" id="SM00283">
    <property type="entry name" value="MA"/>
    <property type="match status" value="1"/>
</dbReference>
<sequence length="648" mass="68524">MLPSSIFSRISSKLAIMSGLGMVMVITMLTTTWLTNRMVGESSSLERRQLIISRIAVDIKASVRGMQVGVRDLRLADSTDKVATAVAFIAENHESASKYLNEAMSAMAVGVDSDRMQNVKGMTDAYFALAGDLAKVIRAKLGQPATDANLKGQEEELRAKLLGIAQKATKTLDEGVNAAKESAQQADVDKIDIQSLAQKLNLGVGMLVLMTLAASAVFGSRAIAKPIARITSAMGNLASGDTTAQVPFVGRLDEIGAMAAAVDVFREAAITNSRLEGDARASREQQDAERAATQKRMEMEAEQLRFASEHLGAGLKRLAAGDLAFQLNEAFASDFEPLRHDFNESVRQLNTALSTMAESITIMDGGTREIATGAGDLAKRTEQQAASLEETAAALDQITANVSSSTKTTEEARTVATQANQSAAKSAEVVSQAEEAMRRIEQRAQQISNIIGVIDEIAFQTNLLALNAGVEAARAGEAGKGFAVVAQEVRELAQRSAKAAKEIKDLIQNSTAEVEGGVKLVHDTGEALNVIGSFIRQINDHMSSISVSAKEQATGLAEINTAVNSMDQSTQQNAAMVEESTAAASSLAQEAAKLRDLVARFKLGAAAPRVANHASQPVSSPARALTRKIAGAFGGGSKANAAQTWEEF</sequence>
<feature type="transmembrane region" description="Helical" evidence="6">
    <location>
        <begin position="200"/>
        <end position="219"/>
    </location>
</feature>
<dbReference type="Pfam" id="PF00672">
    <property type="entry name" value="HAMP"/>
    <property type="match status" value="1"/>
</dbReference>
<feature type="domain" description="HAMP" evidence="8">
    <location>
        <begin position="309"/>
        <end position="354"/>
    </location>
</feature>
<dbReference type="CDD" id="cd06225">
    <property type="entry name" value="HAMP"/>
    <property type="match status" value="1"/>
</dbReference>
<dbReference type="GO" id="GO:0004888">
    <property type="term" value="F:transmembrane signaling receptor activity"/>
    <property type="evidence" value="ECO:0007669"/>
    <property type="project" value="InterPro"/>
</dbReference>
<evidence type="ECO:0000256" key="6">
    <source>
        <dbReference type="SAM" id="Phobius"/>
    </source>
</evidence>
<organism evidence="9 10">
    <name type="scientific">Rhizobium vallis</name>
    <dbReference type="NCBI Taxonomy" id="634290"/>
    <lineage>
        <taxon>Bacteria</taxon>
        <taxon>Pseudomonadati</taxon>
        <taxon>Pseudomonadota</taxon>
        <taxon>Alphaproteobacteria</taxon>
        <taxon>Hyphomicrobiales</taxon>
        <taxon>Rhizobiaceae</taxon>
        <taxon>Rhizobium/Agrobacterium group</taxon>
        <taxon>Rhizobium</taxon>
    </lineage>
</organism>
<dbReference type="InterPro" id="IPR004090">
    <property type="entry name" value="Chemotax_Me-accpt_rcpt"/>
</dbReference>
<evidence type="ECO:0000256" key="4">
    <source>
        <dbReference type="PROSITE-ProRule" id="PRU00284"/>
    </source>
</evidence>
<evidence type="ECO:0000256" key="2">
    <source>
        <dbReference type="ARBA" id="ARBA00022500"/>
    </source>
</evidence>
<keyword evidence="10" id="KW-1185">Reference proteome</keyword>
<comment type="caution">
    <text evidence="9">The sequence shown here is derived from an EMBL/GenBank/DDBJ whole genome shotgun (WGS) entry which is preliminary data.</text>
</comment>
<dbReference type="RefSeq" id="WP_126920664.1">
    <property type="nucleotide sequence ID" value="NZ_ML133687.1"/>
</dbReference>
<evidence type="ECO:0000313" key="10">
    <source>
        <dbReference type="Proteomes" id="UP000278823"/>
    </source>
</evidence>
<dbReference type="FunFam" id="1.10.287.950:FF:000001">
    <property type="entry name" value="Methyl-accepting chemotaxis sensory transducer"/>
    <property type="match status" value="1"/>
</dbReference>
<dbReference type="SUPFAM" id="SSF58104">
    <property type="entry name" value="Methyl-accepting chemotaxis protein (MCP) signaling domain"/>
    <property type="match status" value="1"/>
</dbReference>
<keyword evidence="6" id="KW-0472">Membrane</keyword>
<dbReference type="AlphaFoldDB" id="A0A3S0QX54"/>
<feature type="domain" description="HAMP" evidence="8">
    <location>
        <begin position="221"/>
        <end position="274"/>
    </location>
</feature>
<evidence type="ECO:0000259" key="8">
    <source>
        <dbReference type="PROSITE" id="PS50885"/>
    </source>
</evidence>
<proteinExistence type="inferred from homology"/>
<name>A0A3S0QX54_9HYPH</name>
<feature type="domain" description="Methyl-accepting transducer" evidence="7">
    <location>
        <begin position="359"/>
        <end position="588"/>
    </location>
</feature>
<dbReference type="Gene3D" id="1.10.287.950">
    <property type="entry name" value="Methyl-accepting chemotaxis protein"/>
    <property type="match status" value="1"/>
</dbReference>
<dbReference type="GO" id="GO:0006935">
    <property type="term" value="P:chemotaxis"/>
    <property type="evidence" value="ECO:0007669"/>
    <property type="project" value="UniProtKB-KW"/>
</dbReference>
<dbReference type="EMBL" id="RJTH01000002">
    <property type="protein sequence ID" value="RUM26375.1"/>
    <property type="molecule type" value="Genomic_DNA"/>
</dbReference>
<dbReference type="GO" id="GO:0016020">
    <property type="term" value="C:membrane"/>
    <property type="evidence" value="ECO:0007669"/>
    <property type="project" value="UniProtKB-SubCell"/>
</dbReference>
<keyword evidence="6" id="KW-1133">Transmembrane helix</keyword>
<keyword evidence="6" id="KW-0812">Transmembrane</keyword>
<feature type="transmembrane region" description="Helical" evidence="6">
    <location>
        <begin position="14"/>
        <end position="34"/>
    </location>
</feature>
<dbReference type="CDD" id="cd11386">
    <property type="entry name" value="MCP_signal"/>
    <property type="match status" value="1"/>
</dbReference>
<evidence type="ECO:0000313" key="9">
    <source>
        <dbReference type="EMBL" id="RUM26375.1"/>
    </source>
</evidence>
<dbReference type="InterPro" id="IPR051310">
    <property type="entry name" value="MCP_chemotaxis"/>
</dbReference>
<protein>
    <submittedName>
        <fullName evidence="9">Methyl-accepting chemotaxis protein</fullName>
    </submittedName>
</protein>
<dbReference type="SMART" id="SM00304">
    <property type="entry name" value="HAMP"/>
    <property type="match status" value="2"/>
</dbReference>
<dbReference type="PANTHER" id="PTHR43531">
    <property type="entry name" value="PROTEIN ICFG"/>
    <property type="match status" value="1"/>
</dbReference>
<keyword evidence="2" id="KW-0145">Chemotaxis</keyword>
<dbReference type="InterPro" id="IPR004089">
    <property type="entry name" value="MCPsignal_dom"/>
</dbReference>
<evidence type="ECO:0000259" key="7">
    <source>
        <dbReference type="PROSITE" id="PS50111"/>
    </source>
</evidence>
<dbReference type="GO" id="GO:0007165">
    <property type="term" value="P:signal transduction"/>
    <property type="evidence" value="ECO:0007669"/>
    <property type="project" value="UniProtKB-KW"/>
</dbReference>
<gene>
    <name evidence="9" type="ORF">EFQ99_08940</name>
</gene>
<dbReference type="Proteomes" id="UP000278823">
    <property type="component" value="Unassembled WGS sequence"/>
</dbReference>
<keyword evidence="5" id="KW-0175">Coiled coil</keyword>
<evidence type="ECO:0000256" key="5">
    <source>
        <dbReference type="SAM" id="Coils"/>
    </source>
</evidence>
<evidence type="ECO:0000256" key="3">
    <source>
        <dbReference type="ARBA" id="ARBA00029447"/>
    </source>
</evidence>
<keyword evidence="4" id="KW-0807">Transducer</keyword>
<comment type="subcellular location">
    <subcellularLocation>
        <location evidence="1">Membrane</location>
    </subcellularLocation>
</comment>
<dbReference type="Gene3D" id="1.10.8.500">
    <property type="entry name" value="HAMP domain in histidine kinase"/>
    <property type="match status" value="1"/>
</dbReference>
<dbReference type="SUPFAM" id="SSF158472">
    <property type="entry name" value="HAMP domain-like"/>
    <property type="match status" value="1"/>
</dbReference>
<dbReference type="InterPro" id="IPR003660">
    <property type="entry name" value="HAMP_dom"/>
</dbReference>
<accession>A0A3S0QX54</accession>
<dbReference type="PANTHER" id="PTHR43531:SF11">
    <property type="entry name" value="METHYL-ACCEPTING CHEMOTAXIS PROTEIN 3"/>
    <property type="match status" value="1"/>
</dbReference>
<reference evidence="10" key="1">
    <citation type="submission" date="2018-11" db="EMBL/GenBank/DDBJ databases">
        <title>Rhizobium chutanense sp. nov., isolated from root nodules of Phaseolus vulgaris in China.</title>
        <authorList>
            <person name="Huo Y."/>
        </authorList>
    </citation>
    <scope>NUCLEOTIDE SEQUENCE [LARGE SCALE GENOMIC DNA]</scope>
    <source>
        <strain evidence="10">CCBAU 65647</strain>
    </source>
</reference>
<dbReference type="PROSITE" id="PS50111">
    <property type="entry name" value="CHEMOTAXIS_TRANSDUC_2"/>
    <property type="match status" value="1"/>
</dbReference>
<evidence type="ECO:0000256" key="1">
    <source>
        <dbReference type="ARBA" id="ARBA00004370"/>
    </source>
</evidence>
<dbReference type="OrthoDB" id="3378718at2"/>